<comment type="subcellular location">
    <subcellularLocation>
        <location evidence="2">Cell inner membrane</location>
        <topology evidence="2">Multi-pass membrane protein</topology>
    </subcellularLocation>
</comment>
<dbReference type="PANTHER" id="PTHR44936:SF5">
    <property type="entry name" value="SENSOR HISTIDINE KINASE ENVZ"/>
    <property type="match status" value="1"/>
</dbReference>
<feature type="domain" description="HAMP" evidence="17">
    <location>
        <begin position="176"/>
        <end position="227"/>
    </location>
</feature>
<evidence type="ECO:0000256" key="3">
    <source>
        <dbReference type="ARBA" id="ARBA00012438"/>
    </source>
</evidence>
<evidence type="ECO:0000256" key="4">
    <source>
        <dbReference type="ARBA" id="ARBA00022475"/>
    </source>
</evidence>
<dbReference type="InterPro" id="IPR036097">
    <property type="entry name" value="HisK_dim/P_sf"/>
</dbReference>
<reference evidence="18 19" key="1">
    <citation type="submission" date="2019-12" db="EMBL/GenBank/DDBJ databases">
        <title>Genomic-based taxomic classification of the family Erythrobacteraceae.</title>
        <authorList>
            <person name="Xu L."/>
        </authorList>
    </citation>
    <scope>NUCLEOTIDE SEQUENCE [LARGE SCALE GENOMIC DNA]</scope>
    <source>
        <strain evidence="18 19">LMG 29518</strain>
    </source>
</reference>
<comment type="caution">
    <text evidence="18">The sequence shown here is derived from an EMBL/GenBank/DDBJ whole genome shotgun (WGS) entry which is preliminary data.</text>
</comment>
<dbReference type="Gene3D" id="1.10.287.130">
    <property type="match status" value="1"/>
</dbReference>
<dbReference type="Pfam" id="PF00672">
    <property type="entry name" value="HAMP"/>
    <property type="match status" value="1"/>
</dbReference>
<dbReference type="InterPro" id="IPR004358">
    <property type="entry name" value="Sig_transdc_His_kin-like_C"/>
</dbReference>
<keyword evidence="19" id="KW-1185">Reference proteome</keyword>
<dbReference type="PROSITE" id="PS50109">
    <property type="entry name" value="HIS_KIN"/>
    <property type="match status" value="1"/>
</dbReference>
<feature type="transmembrane region" description="Helical" evidence="15">
    <location>
        <begin position="160"/>
        <end position="179"/>
    </location>
</feature>
<evidence type="ECO:0000256" key="5">
    <source>
        <dbReference type="ARBA" id="ARBA00022519"/>
    </source>
</evidence>
<dbReference type="RefSeq" id="WP_160737078.1">
    <property type="nucleotide sequence ID" value="NZ_WTYT01000005.1"/>
</dbReference>
<dbReference type="Pfam" id="PF02518">
    <property type="entry name" value="HATPase_c"/>
    <property type="match status" value="1"/>
</dbReference>
<feature type="domain" description="Histidine kinase" evidence="16">
    <location>
        <begin position="235"/>
        <end position="437"/>
    </location>
</feature>
<keyword evidence="11" id="KW-0067">ATP-binding</keyword>
<evidence type="ECO:0000256" key="10">
    <source>
        <dbReference type="ARBA" id="ARBA00022777"/>
    </source>
</evidence>
<proteinExistence type="predicted"/>
<dbReference type="GO" id="GO:0005886">
    <property type="term" value="C:plasma membrane"/>
    <property type="evidence" value="ECO:0007669"/>
    <property type="project" value="UniProtKB-SubCell"/>
</dbReference>
<organism evidence="18 19">
    <name type="scientific">Altericroceibacterium endophyticum</name>
    <dbReference type="NCBI Taxonomy" id="1808508"/>
    <lineage>
        <taxon>Bacteria</taxon>
        <taxon>Pseudomonadati</taxon>
        <taxon>Pseudomonadota</taxon>
        <taxon>Alphaproteobacteria</taxon>
        <taxon>Sphingomonadales</taxon>
        <taxon>Erythrobacteraceae</taxon>
        <taxon>Altericroceibacterium</taxon>
    </lineage>
</organism>
<comment type="catalytic activity">
    <reaction evidence="1">
        <text>ATP + protein L-histidine = ADP + protein N-phospho-L-histidine.</text>
        <dbReference type="EC" id="2.7.13.3"/>
    </reaction>
</comment>
<evidence type="ECO:0000256" key="13">
    <source>
        <dbReference type="ARBA" id="ARBA00023012"/>
    </source>
</evidence>
<dbReference type="SUPFAM" id="SSF55874">
    <property type="entry name" value="ATPase domain of HSP90 chaperone/DNA topoisomerase II/histidine kinase"/>
    <property type="match status" value="1"/>
</dbReference>
<keyword evidence="13" id="KW-0902">Two-component regulatory system</keyword>
<protein>
    <recommendedName>
        <fullName evidence="3">histidine kinase</fullName>
        <ecNumber evidence="3">2.7.13.3</ecNumber>
    </recommendedName>
</protein>
<dbReference type="InterPro" id="IPR003660">
    <property type="entry name" value="HAMP_dom"/>
</dbReference>
<evidence type="ECO:0000313" key="19">
    <source>
        <dbReference type="Proteomes" id="UP000438476"/>
    </source>
</evidence>
<keyword evidence="12 15" id="KW-1133">Transmembrane helix</keyword>
<sequence length="444" mass="48567">MKWFRSTGLLGRLLAIFVLVVGIDLLANALLFERANEFSLQEEDAERMAEHLVVAHRLLDDTAPARRSEIARELSTERFRIGWAGDRPQIVPNLELDGLRQQILTAEPDLASTSLRLHLSALSDGGDITGSLVLSDQSTLSFRTYLNDTWSLNAGRIARILLPALLLVLLAAVLVSAALRPLRKLVEASARVGEDRPEAIPEKGPSEIRQLICAFNAMQNRIHELIVNRTTTIAAIGHDLRTPLSRLQMRLENLPVTEDQRTGLLRDLDEMRALLGSMQAFVDGEDTRGDPVRLDLAAMAETLIDNAQDEGHDARYEGPDHFEITAHVVPLRRALTNLIQNAVHYGGSAVVRLKYDARTATVSLIVEDRGPGIRADRLKDALQPFVRLDDARARTTPGMGLGLAIVDRIASAEGGTLTLVNRDGGGLQATLTLPCLAGNSQQNG</sequence>
<accession>A0A6I4T7I9</accession>
<dbReference type="AlphaFoldDB" id="A0A6I4T7I9"/>
<dbReference type="SMART" id="SM00387">
    <property type="entry name" value="HATPase_c"/>
    <property type="match status" value="1"/>
</dbReference>
<evidence type="ECO:0000256" key="2">
    <source>
        <dbReference type="ARBA" id="ARBA00004429"/>
    </source>
</evidence>
<dbReference type="InterPro" id="IPR003661">
    <property type="entry name" value="HisK_dim/P_dom"/>
</dbReference>
<evidence type="ECO:0000256" key="7">
    <source>
        <dbReference type="ARBA" id="ARBA00022679"/>
    </source>
</evidence>
<dbReference type="PRINTS" id="PR00344">
    <property type="entry name" value="BCTRLSENSOR"/>
</dbReference>
<gene>
    <name evidence="18" type="ORF">GRI91_12850</name>
</gene>
<dbReference type="InterPro" id="IPR003594">
    <property type="entry name" value="HATPase_dom"/>
</dbReference>
<dbReference type="OrthoDB" id="9804645at2"/>
<keyword evidence="8 15" id="KW-0812">Transmembrane</keyword>
<keyword evidence="14 15" id="KW-0472">Membrane</keyword>
<keyword evidence="9" id="KW-0547">Nucleotide-binding</keyword>
<dbReference type="Proteomes" id="UP000438476">
    <property type="component" value="Unassembled WGS sequence"/>
</dbReference>
<feature type="transmembrane region" description="Helical" evidence="15">
    <location>
        <begin position="12"/>
        <end position="32"/>
    </location>
</feature>
<evidence type="ECO:0000259" key="17">
    <source>
        <dbReference type="PROSITE" id="PS50885"/>
    </source>
</evidence>
<evidence type="ECO:0000256" key="6">
    <source>
        <dbReference type="ARBA" id="ARBA00022553"/>
    </source>
</evidence>
<dbReference type="EMBL" id="WTYT01000005">
    <property type="protein sequence ID" value="MXO66648.1"/>
    <property type="molecule type" value="Genomic_DNA"/>
</dbReference>
<dbReference type="GO" id="GO:0000155">
    <property type="term" value="F:phosphorelay sensor kinase activity"/>
    <property type="evidence" value="ECO:0007669"/>
    <property type="project" value="InterPro"/>
</dbReference>
<dbReference type="SUPFAM" id="SSF47384">
    <property type="entry name" value="Homodimeric domain of signal transducing histidine kinase"/>
    <property type="match status" value="1"/>
</dbReference>
<keyword evidence="10" id="KW-0418">Kinase</keyword>
<keyword evidence="4" id="KW-1003">Cell membrane</keyword>
<dbReference type="Gene3D" id="3.30.565.10">
    <property type="entry name" value="Histidine kinase-like ATPase, C-terminal domain"/>
    <property type="match status" value="1"/>
</dbReference>
<dbReference type="PROSITE" id="PS50885">
    <property type="entry name" value="HAMP"/>
    <property type="match status" value="1"/>
</dbReference>
<dbReference type="InterPro" id="IPR005467">
    <property type="entry name" value="His_kinase_dom"/>
</dbReference>
<evidence type="ECO:0000256" key="1">
    <source>
        <dbReference type="ARBA" id="ARBA00000085"/>
    </source>
</evidence>
<evidence type="ECO:0000256" key="14">
    <source>
        <dbReference type="ARBA" id="ARBA00023136"/>
    </source>
</evidence>
<dbReference type="SMART" id="SM00304">
    <property type="entry name" value="HAMP"/>
    <property type="match status" value="1"/>
</dbReference>
<evidence type="ECO:0000256" key="15">
    <source>
        <dbReference type="SAM" id="Phobius"/>
    </source>
</evidence>
<evidence type="ECO:0000313" key="18">
    <source>
        <dbReference type="EMBL" id="MXO66648.1"/>
    </source>
</evidence>
<dbReference type="InterPro" id="IPR036890">
    <property type="entry name" value="HATPase_C_sf"/>
</dbReference>
<evidence type="ECO:0000256" key="9">
    <source>
        <dbReference type="ARBA" id="ARBA00022741"/>
    </source>
</evidence>
<dbReference type="GO" id="GO:0005524">
    <property type="term" value="F:ATP binding"/>
    <property type="evidence" value="ECO:0007669"/>
    <property type="project" value="UniProtKB-KW"/>
</dbReference>
<keyword evidence="6" id="KW-0597">Phosphoprotein</keyword>
<dbReference type="CDD" id="cd00082">
    <property type="entry name" value="HisKA"/>
    <property type="match status" value="1"/>
</dbReference>
<evidence type="ECO:0000256" key="8">
    <source>
        <dbReference type="ARBA" id="ARBA00022692"/>
    </source>
</evidence>
<evidence type="ECO:0000259" key="16">
    <source>
        <dbReference type="PROSITE" id="PS50109"/>
    </source>
</evidence>
<keyword evidence="7" id="KW-0808">Transferase</keyword>
<name>A0A6I4T7I9_9SPHN</name>
<dbReference type="CDD" id="cd06225">
    <property type="entry name" value="HAMP"/>
    <property type="match status" value="1"/>
</dbReference>
<dbReference type="EC" id="2.7.13.3" evidence="3"/>
<evidence type="ECO:0000256" key="11">
    <source>
        <dbReference type="ARBA" id="ARBA00022840"/>
    </source>
</evidence>
<dbReference type="PANTHER" id="PTHR44936">
    <property type="entry name" value="SENSOR PROTEIN CREC"/>
    <property type="match status" value="1"/>
</dbReference>
<keyword evidence="5" id="KW-0997">Cell inner membrane</keyword>
<dbReference type="InterPro" id="IPR050980">
    <property type="entry name" value="2C_sensor_his_kinase"/>
</dbReference>
<evidence type="ECO:0000256" key="12">
    <source>
        <dbReference type="ARBA" id="ARBA00022989"/>
    </source>
</evidence>